<reference evidence="2 3" key="1">
    <citation type="submission" date="2014-04" db="EMBL/GenBank/DDBJ databases">
        <authorList>
            <consortium name="DOE Joint Genome Institute"/>
            <person name="Kuo A."/>
            <person name="Kohler A."/>
            <person name="Jargeat P."/>
            <person name="Nagy L.G."/>
            <person name="Floudas D."/>
            <person name="Copeland A."/>
            <person name="Barry K.W."/>
            <person name="Cichocki N."/>
            <person name="Veneault-Fourrey C."/>
            <person name="LaButti K."/>
            <person name="Lindquist E.A."/>
            <person name="Lipzen A."/>
            <person name="Lundell T."/>
            <person name="Morin E."/>
            <person name="Murat C."/>
            <person name="Sun H."/>
            <person name="Tunlid A."/>
            <person name="Henrissat B."/>
            <person name="Grigoriev I.V."/>
            <person name="Hibbett D.S."/>
            <person name="Martin F."/>
            <person name="Nordberg H.P."/>
            <person name="Cantor M.N."/>
            <person name="Hua S.X."/>
        </authorList>
    </citation>
    <scope>NUCLEOTIDE SEQUENCE [LARGE SCALE GENOMIC DNA]</scope>
    <source>
        <strain evidence="2 3">Ve08.2h10</strain>
    </source>
</reference>
<feature type="region of interest" description="Disordered" evidence="1">
    <location>
        <begin position="1"/>
        <end position="69"/>
    </location>
</feature>
<reference evidence="3" key="2">
    <citation type="submission" date="2015-01" db="EMBL/GenBank/DDBJ databases">
        <title>Evolutionary Origins and Diversification of the Mycorrhizal Mutualists.</title>
        <authorList>
            <consortium name="DOE Joint Genome Institute"/>
            <consortium name="Mycorrhizal Genomics Consortium"/>
            <person name="Kohler A."/>
            <person name="Kuo A."/>
            <person name="Nagy L.G."/>
            <person name="Floudas D."/>
            <person name="Copeland A."/>
            <person name="Barry K.W."/>
            <person name="Cichocki N."/>
            <person name="Veneault-Fourrey C."/>
            <person name="LaButti K."/>
            <person name="Lindquist E.A."/>
            <person name="Lipzen A."/>
            <person name="Lundell T."/>
            <person name="Morin E."/>
            <person name="Murat C."/>
            <person name="Riley R."/>
            <person name="Ohm R."/>
            <person name="Sun H."/>
            <person name="Tunlid A."/>
            <person name="Henrissat B."/>
            <person name="Grigoriev I.V."/>
            <person name="Hibbett D.S."/>
            <person name="Martin F."/>
        </authorList>
    </citation>
    <scope>NUCLEOTIDE SEQUENCE [LARGE SCALE GENOMIC DNA]</scope>
    <source>
        <strain evidence="3">Ve08.2h10</strain>
    </source>
</reference>
<accession>A0A0D0CFP0</accession>
<feature type="compositionally biased region" description="Polar residues" evidence="1">
    <location>
        <begin position="12"/>
        <end position="27"/>
    </location>
</feature>
<dbReference type="InParanoid" id="A0A0D0CFP0"/>
<feature type="non-terminal residue" evidence="2">
    <location>
        <position position="69"/>
    </location>
</feature>
<sequence>KKPKVNAEDNAGSATSVSPSWSFKPSESQASSSPTPPCSSMSSESSTAPSSSFSSKSPCPPPIVVFNPL</sequence>
<gene>
    <name evidence="2" type="ORF">PAXRUDRAFT_832792</name>
</gene>
<protein>
    <submittedName>
        <fullName evidence="2">Uncharacterized protein</fullName>
    </submittedName>
</protein>
<evidence type="ECO:0000313" key="2">
    <source>
        <dbReference type="EMBL" id="KIK81517.1"/>
    </source>
</evidence>
<keyword evidence="3" id="KW-1185">Reference proteome</keyword>
<evidence type="ECO:0000256" key="1">
    <source>
        <dbReference type="SAM" id="MobiDB-lite"/>
    </source>
</evidence>
<dbReference type="AlphaFoldDB" id="A0A0D0CFP0"/>
<proteinExistence type="predicted"/>
<evidence type="ECO:0000313" key="3">
    <source>
        <dbReference type="Proteomes" id="UP000054538"/>
    </source>
</evidence>
<dbReference type="Proteomes" id="UP000054538">
    <property type="component" value="Unassembled WGS sequence"/>
</dbReference>
<feature type="compositionally biased region" description="Low complexity" evidence="1">
    <location>
        <begin position="28"/>
        <end position="57"/>
    </location>
</feature>
<organism evidence="2 3">
    <name type="scientific">Paxillus rubicundulus Ve08.2h10</name>
    <dbReference type="NCBI Taxonomy" id="930991"/>
    <lineage>
        <taxon>Eukaryota</taxon>
        <taxon>Fungi</taxon>
        <taxon>Dikarya</taxon>
        <taxon>Basidiomycota</taxon>
        <taxon>Agaricomycotina</taxon>
        <taxon>Agaricomycetes</taxon>
        <taxon>Agaricomycetidae</taxon>
        <taxon>Boletales</taxon>
        <taxon>Paxilineae</taxon>
        <taxon>Paxillaceae</taxon>
        <taxon>Paxillus</taxon>
    </lineage>
</organism>
<dbReference type="HOGENOM" id="CLU_2782873_0_0_1"/>
<dbReference type="EMBL" id="KN825784">
    <property type="protein sequence ID" value="KIK81517.1"/>
    <property type="molecule type" value="Genomic_DNA"/>
</dbReference>
<name>A0A0D0CFP0_9AGAM</name>